<dbReference type="Pfam" id="PF20516">
    <property type="entry name" value="PDDEXK_12"/>
    <property type="match status" value="1"/>
</dbReference>
<feature type="compositionally biased region" description="Low complexity" evidence="1">
    <location>
        <begin position="72"/>
        <end position="89"/>
    </location>
</feature>
<feature type="region of interest" description="Disordered" evidence="1">
    <location>
        <begin position="1"/>
        <end position="55"/>
    </location>
</feature>
<sequence>MATPPFSLLPSGSTKKRKVGSTGDGDGDGNSGSSRGIPDAVDPDQTSQTGQSKNSIFAIPLAAKFPHRPLLTSSATSAPPSVATTNTTSDRQLRKPRTRSASPLKTYSLPEDARDLFSKLWKTLTFDQGIFPAEVRPEIELLNRKFLPINFREAEHGSQGSGQEPEEHDRDAGQDTRRDSFLDFLPIWALPLAADQPSTTPTRLARAEFHHIRHLETVARECLALRRSEASWNSKVHEPLLEMALWKHGKVILPVFIPALATGETVEGKMVDFVLSPKFATIDNRAGATPQRARRNVAIDAAIQNKLAAQWPSTGSSILGVNHTDYPPLLRAPIAVTIETKIAGASSEEGRLQLGIWTAAWHTRMATLGGGGGRDGPLLPTLSLILTNDHEWTLYFAADRGSKIDILGPRQIGITDTFQGIYRLLAVLRLLANWIEDEFRDWVMAAFFPDLENDR</sequence>
<evidence type="ECO:0000313" key="4">
    <source>
        <dbReference type="Proteomes" id="UP001270362"/>
    </source>
</evidence>
<feature type="domain" description="PD-(D/E)XK nuclease-like" evidence="2">
    <location>
        <begin position="200"/>
        <end position="440"/>
    </location>
</feature>
<evidence type="ECO:0000259" key="2">
    <source>
        <dbReference type="Pfam" id="PF20516"/>
    </source>
</evidence>
<reference evidence="3" key="2">
    <citation type="submission" date="2023-06" db="EMBL/GenBank/DDBJ databases">
        <authorList>
            <consortium name="Lawrence Berkeley National Laboratory"/>
            <person name="Haridas S."/>
            <person name="Hensen N."/>
            <person name="Bonometti L."/>
            <person name="Westerberg I."/>
            <person name="Brannstrom I.O."/>
            <person name="Guillou S."/>
            <person name="Cros-Aarteil S."/>
            <person name="Calhoun S."/>
            <person name="Kuo A."/>
            <person name="Mondo S."/>
            <person name="Pangilinan J."/>
            <person name="Riley R."/>
            <person name="Labutti K."/>
            <person name="Andreopoulos B."/>
            <person name="Lipzen A."/>
            <person name="Chen C."/>
            <person name="Yanf M."/>
            <person name="Daum C."/>
            <person name="Ng V."/>
            <person name="Clum A."/>
            <person name="Steindorff A."/>
            <person name="Ohm R."/>
            <person name="Martin F."/>
            <person name="Silar P."/>
            <person name="Natvig D."/>
            <person name="Lalanne C."/>
            <person name="Gautier V."/>
            <person name="Ament-Velasquez S.L."/>
            <person name="Kruys A."/>
            <person name="Hutchinson M.I."/>
            <person name="Powell A.J."/>
            <person name="Barry K."/>
            <person name="Miller A.N."/>
            <person name="Grigoriev I.V."/>
            <person name="Debuchy R."/>
            <person name="Gladieux P."/>
            <person name="Thoren M.H."/>
            <person name="Johannesson H."/>
        </authorList>
    </citation>
    <scope>NUCLEOTIDE SEQUENCE</scope>
    <source>
        <strain evidence="3">CBS 314.62</strain>
    </source>
</reference>
<gene>
    <name evidence="3" type="ORF">B0T22DRAFT_488983</name>
</gene>
<feature type="compositionally biased region" description="Polar residues" evidence="1">
    <location>
        <begin position="44"/>
        <end position="55"/>
    </location>
</feature>
<dbReference type="EMBL" id="JAULSO010000001">
    <property type="protein sequence ID" value="KAK3695721.1"/>
    <property type="molecule type" value="Genomic_DNA"/>
</dbReference>
<dbReference type="AlphaFoldDB" id="A0AAE0XM61"/>
<accession>A0AAE0XM61</accession>
<organism evidence="3 4">
    <name type="scientific">Podospora appendiculata</name>
    <dbReference type="NCBI Taxonomy" id="314037"/>
    <lineage>
        <taxon>Eukaryota</taxon>
        <taxon>Fungi</taxon>
        <taxon>Dikarya</taxon>
        <taxon>Ascomycota</taxon>
        <taxon>Pezizomycotina</taxon>
        <taxon>Sordariomycetes</taxon>
        <taxon>Sordariomycetidae</taxon>
        <taxon>Sordariales</taxon>
        <taxon>Podosporaceae</taxon>
        <taxon>Podospora</taxon>
    </lineage>
</organism>
<dbReference type="InterPro" id="IPR046797">
    <property type="entry name" value="PDDEXK_12"/>
</dbReference>
<comment type="caution">
    <text evidence="3">The sequence shown here is derived from an EMBL/GenBank/DDBJ whole genome shotgun (WGS) entry which is preliminary data.</text>
</comment>
<reference evidence="3" key="1">
    <citation type="journal article" date="2023" name="Mol. Phylogenet. Evol.">
        <title>Genome-scale phylogeny and comparative genomics of the fungal order Sordariales.</title>
        <authorList>
            <person name="Hensen N."/>
            <person name="Bonometti L."/>
            <person name="Westerberg I."/>
            <person name="Brannstrom I.O."/>
            <person name="Guillou S."/>
            <person name="Cros-Aarteil S."/>
            <person name="Calhoun S."/>
            <person name="Haridas S."/>
            <person name="Kuo A."/>
            <person name="Mondo S."/>
            <person name="Pangilinan J."/>
            <person name="Riley R."/>
            <person name="LaButti K."/>
            <person name="Andreopoulos B."/>
            <person name="Lipzen A."/>
            <person name="Chen C."/>
            <person name="Yan M."/>
            <person name="Daum C."/>
            <person name="Ng V."/>
            <person name="Clum A."/>
            <person name="Steindorff A."/>
            <person name="Ohm R.A."/>
            <person name="Martin F."/>
            <person name="Silar P."/>
            <person name="Natvig D.O."/>
            <person name="Lalanne C."/>
            <person name="Gautier V."/>
            <person name="Ament-Velasquez S.L."/>
            <person name="Kruys A."/>
            <person name="Hutchinson M.I."/>
            <person name="Powell A.J."/>
            <person name="Barry K."/>
            <person name="Miller A.N."/>
            <person name="Grigoriev I.V."/>
            <person name="Debuchy R."/>
            <person name="Gladieux P."/>
            <person name="Hiltunen Thoren M."/>
            <person name="Johannesson H."/>
        </authorList>
    </citation>
    <scope>NUCLEOTIDE SEQUENCE</scope>
    <source>
        <strain evidence="3">CBS 314.62</strain>
    </source>
</reference>
<evidence type="ECO:0000313" key="3">
    <source>
        <dbReference type="EMBL" id="KAK3695721.1"/>
    </source>
</evidence>
<keyword evidence="4" id="KW-1185">Reference proteome</keyword>
<feature type="compositionally biased region" description="Basic and acidic residues" evidence="1">
    <location>
        <begin position="165"/>
        <end position="174"/>
    </location>
</feature>
<feature type="region of interest" description="Disordered" evidence="1">
    <location>
        <begin position="155"/>
        <end position="174"/>
    </location>
</feature>
<proteinExistence type="predicted"/>
<dbReference type="Proteomes" id="UP001270362">
    <property type="component" value="Unassembled WGS sequence"/>
</dbReference>
<evidence type="ECO:0000256" key="1">
    <source>
        <dbReference type="SAM" id="MobiDB-lite"/>
    </source>
</evidence>
<feature type="region of interest" description="Disordered" evidence="1">
    <location>
        <begin position="71"/>
        <end position="106"/>
    </location>
</feature>
<name>A0AAE0XM61_9PEZI</name>
<protein>
    <recommendedName>
        <fullName evidence="2">PD-(D/E)XK nuclease-like domain-containing protein</fullName>
    </recommendedName>
</protein>